<dbReference type="Pfam" id="PF00128">
    <property type="entry name" value="Alpha-amylase"/>
    <property type="match status" value="1"/>
</dbReference>
<keyword evidence="4" id="KW-1185">Reference proteome</keyword>
<organism evidence="3 4">
    <name type="scientific">Arthrobacter sedimenti</name>
    <dbReference type="NCBI Taxonomy" id="2694931"/>
    <lineage>
        <taxon>Bacteria</taxon>
        <taxon>Bacillati</taxon>
        <taxon>Actinomycetota</taxon>
        <taxon>Actinomycetes</taxon>
        <taxon>Micrococcales</taxon>
        <taxon>Micrococcaceae</taxon>
        <taxon>Arthrobacter</taxon>
    </lineage>
</organism>
<sequence>MLFRTPPGAPPRAQLPAKPAGTQPAPGRRTRGRTAAVRSAAGLLAAAVAFSTAVLPAQAAPGPDGPGPNTPGSNGSNGSNSAGTKSNGSASAQHSLRGPVTDENFYFVMADRFSNGSTANDQGGLGPDPMVSGFDPTKKGFYNGGDLAGLRSKIDYIQGLGTTSIWLTPSFKNKAVQPEDKSAGYHGYWVTDFTQIDPHLGTNDELKGLIDEAHARGMKVYFDIITNHTADVIGYQEGDRKGYVSKDAVPYETASGEALDDRDYAGTGNFPKLDANTSFPYKPVLAPGEENLKVPAWLNDPTLYHNRGDTTFTGEDSMYGDFYGLDDLFTENPKVVHGMEDIYKSWIGDFGVDGFRIDTMKHVNDEFWQEFGPNVLSYAKEHGKDDFFMFGEVFDTSKSFTSQFTTRNRMQAVLDFPFQDAARNFASKSQDAKALQAFFAGDDWYTDADSNVYELPTFLGNHDMGRIGSFIAQDNPAATDAEKVARDELAHELMYFSRGNPVVYYGDEQGFTGPGGDQDARQTLFASKVPDYLDDDLLGTDATNATDNFNPDHPLYAKIKELAALTKEHPALRNGAHQHRYASDGPGIYAFSRTDAQDQREYVVALNNSAQPQTAQVPTYIAKRSYTRIYGQGADEVKTSEDAKLTVTVPPLSAVVYESSGRIPHSKTAPAVKLQQPAAAAGDNGRINVTADVDGTSFYEVTFEARTAGGEWQPIGTDDTAPYQVFHDVAALDAGTPLEYRATVLDNGGHTATTQSRSASVPAPVLTLRKPTEGSSVEGKVELGATADPEKSSHVVSFERSVNGGNWTALGTDSSSPVYTANDDVSGLADGTTVRYRAAMTGTGFSVTSETRTVTVGQAPQPDSVTVAGSLNQAMGCSSQWDPACAQAKMVLDPADRIWRLTVDLPAGKYEYKAALNGGWDENYGADGQFNGQNIVLDHPGGRVTFRYDNSTHVLSAVYASQQPGAVAAAGSMDSELGCASDWEPSCTQAQLVLDPADLVWKLTVPDLPAGSYEFKAALNKSWDVSYGAGGASPGANIAFKHDGGPVTFRYDHFTHVMTTG</sequence>
<dbReference type="Gene3D" id="3.20.20.80">
    <property type="entry name" value="Glycosidases"/>
    <property type="match status" value="1"/>
</dbReference>
<dbReference type="SUPFAM" id="SSF51445">
    <property type="entry name" value="(Trans)glycosidases"/>
    <property type="match status" value="1"/>
</dbReference>
<dbReference type="SUPFAM" id="SSF81296">
    <property type="entry name" value="E set domains"/>
    <property type="match status" value="1"/>
</dbReference>
<reference evidence="4" key="1">
    <citation type="journal article" date="2019" name="Int. J. Syst. Evol. Microbiol.">
        <title>The Global Catalogue of Microorganisms (GCM) 10K type strain sequencing project: providing services to taxonomists for standard genome sequencing and annotation.</title>
        <authorList>
            <consortium name="The Broad Institute Genomics Platform"/>
            <consortium name="The Broad Institute Genome Sequencing Center for Infectious Disease"/>
            <person name="Wu L."/>
            <person name="Ma J."/>
        </authorList>
    </citation>
    <scope>NUCLEOTIDE SEQUENCE [LARGE SCALE GENOMIC DNA]</scope>
    <source>
        <strain evidence="4">PJ61</strain>
    </source>
</reference>
<proteinExistence type="predicted"/>
<dbReference type="GO" id="GO:0016787">
    <property type="term" value="F:hydrolase activity"/>
    <property type="evidence" value="ECO:0007669"/>
    <property type="project" value="UniProtKB-KW"/>
</dbReference>
<feature type="compositionally biased region" description="Low complexity" evidence="1">
    <location>
        <begin position="70"/>
        <end position="92"/>
    </location>
</feature>
<dbReference type="Proteomes" id="UP001595778">
    <property type="component" value="Unassembled WGS sequence"/>
</dbReference>
<dbReference type="InterPro" id="IPR014756">
    <property type="entry name" value="Ig_E-set"/>
</dbReference>
<dbReference type="PANTHER" id="PTHR10357">
    <property type="entry name" value="ALPHA-AMYLASE FAMILY MEMBER"/>
    <property type="match status" value="1"/>
</dbReference>
<comment type="caution">
    <text evidence="3">The sequence shown here is derived from an EMBL/GenBank/DDBJ whole genome shotgun (WGS) entry which is preliminary data.</text>
</comment>
<protein>
    <submittedName>
        <fullName evidence="3">Alpha-amylase family glycosyl hydrolase</fullName>
    </submittedName>
</protein>
<dbReference type="Gene3D" id="2.60.40.10">
    <property type="entry name" value="Immunoglobulins"/>
    <property type="match status" value="2"/>
</dbReference>
<dbReference type="InterPro" id="IPR006048">
    <property type="entry name" value="A-amylase/branching_C"/>
</dbReference>
<dbReference type="EMBL" id="JBHSDQ010000012">
    <property type="protein sequence ID" value="MFC4398200.1"/>
    <property type="molecule type" value="Genomic_DNA"/>
</dbReference>
<evidence type="ECO:0000256" key="1">
    <source>
        <dbReference type="SAM" id="MobiDB-lite"/>
    </source>
</evidence>
<evidence type="ECO:0000259" key="2">
    <source>
        <dbReference type="SMART" id="SM00642"/>
    </source>
</evidence>
<accession>A0ABV8WR24</accession>
<dbReference type="CDD" id="cd11339">
    <property type="entry name" value="AmyAc_bac_CMD_like_2"/>
    <property type="match status" value="1"/>
</dbReference>
<feature type="region of interest" description="Disordered" evidence="1">
    <location>
        <begin position="59"/>
        <end position="97"/>
    </location>
</feature>
<evidence type="ECO:0000313" key="4">
    <source>
        <dbReference type="Proteomes" id="UP001595778"/>
    </source>
</evidence>
<dbReference type="Pfam" id="PF22058">
    <property type="entry name" value="X25_BaPul_like"/>
    <property type="match status" value="2"/>
</dbReference>
<dbReference type="InterPro" id="IPR006047">
    <property type="entry name" value="GH13_cat_dom"/>
</dbReference>
<dbReference type="InterPro" id="IPR013780">
    <property type="entry name" value="Glyco_hydro_b"/>
</dbReference>
<keyword evidence="3" id="KW-0378">Hydrolase</keyword>
<feature type="domain" description="Glycosyl hydrolase family 13 catalytic" evidence="2">
    <location>
        <begin position="107"/>
        <end position="566"/>
    </location>
</feature>
<dbReference type="PANTHER" id="PTHR10357:SF209">
    <property type="entry name" value="PERIPLASMIC ALPHA-AMYLASE"/>
    <property type="match status" value="1"/>
</dbReference>
<name>A0ABV8WR24_9MICC</name>
<dbReference type="SMART" id="SM00642">
    <property type="entry name" value="Aamy"/>
    <property type="match status" value="1"/>
</dbReference>
<dbReference type="Gene3D" id="2.60.40.1180">
    <property type="entry name" value="Golgi alpha-mannosidase II"/>
    <property type="match status" value="1"/>
</dbReference>
<feature type="region of interest" description="Disordered" evidence="1">
    <location>
        <begin position="1"/>
        <end position="36"/>
    </location>
</feature>
<feature type="compositionally biased region" description="Low complexity" evidence="1">
    <location>
        <begin position="21"/>
        <end position="36"/>
    </location>
</feature>
<dbReference type="InterPro" id="IPR054409">
    <property type="entry name" value="X25_BaPul-like"/>
</dbReference>
<gene>
    <name evidence="3" type="ORF">ACFO0G_19075</name>
</gene>
<dbReference type="SUPFAM" id="SSF51011">
    <property type="entry name" value="Glycosyl hydrolase domain"/>
    <property type="match status" value="1"/>
</dbReference>
<dbReference type="RefSeq" id="WP_376979554.1">
    <property type="nucleotide sequence ID" value="NZ_JBHSDQ010000012.1"/>
</dbReference>
<dbReference type="InterPro" id="IPR017853">
    <property type="entry name" value="GH"/>
</dbReference>
<dbReference type="InterPro" id="IPR013783">
    <property type="entry name" value="Ig-like_fold"/>
</dbReference>
<evidence type="ECO:0000313" key="3">
    <source>
        <dbReference type="EMBL" id="MFC4398200.1"/>
    </source>
</evidence>
<dbReference type="Pfam" id="PF02806">
    <property type="entry name" value="Alpha-amylase_C"/>
    <property type="match status" value="1"/>
</dbReference>
<dbReference type="CDD" id="cd12962">
    <property type="entry name" value="X25_BaPul_like"/>
    <property type="match status" value="2"/>
</dbReference>